<organism evidence="1 2">
    <name type="scientific">Gossypium stocksii</name>
    <dbReference type="NCBI Taxonomy" id="47602"/>
    <lineage>
        <taxon>Eukaryota</taxon>
        <taxon>Viridiplantae</taxon>
        <taxon>Streptophyta</taxon>
        <taxon>Embryophyta</taxon>
        <taxon>Tracheophyta</taxon>
        <taxon>Spermatophyta</taxon>
        <taxon>Magnoliopsida</taxon>
        <taxon>eudicotyledons</taxon>
        <taxon>Gunneridae</taxon>
        <taxon>Pentapetalae</taxon>
        <taxon>rosids</taxon>
        <taxon>malvids</taxon>
        <taxon>Malvales</taxon>
        <taxon>Malvaceae</taxon>
        <taxon>Malvoideae</taxon>
        <taxon>Gossypium</taxon>
    </lineage>
</organism>
<dbReference type="Proteomes" id="UP000828251">
    <property type="component" value="Unassembled WGS sequence"/>
</dbReference>
<evidence type="ECO:0000313" key="2">
    <source>
        <dbReference type="Proteomes" id="UP000828251"/>
    </source>
</evidence>
<dbReference type="AlphaFoldDB" id="A0A9D3U5Z6"/>
<comment type="caution">
    <text evidence="1">The sequence shown here is derived from an EMBL/GenBank/DDBJ whole genome shotgun (WGS) entry which is preliminary data.</text>
</comment>
<protein>
    <recommendedName>
        <fullName evidence="3">RNase H type-1 domain-containing protein</fullName>
    </recommendedName>
</protein>
<dbReference type="OrthoDB" id="990159at2759"/>
<proteinExistence type="predicted"/>
<gene>
    <name evidence="1" type="ORF">J1N35_042709</name>
</gene>
<name>A0A9D3U5Z6_9ROSI</name>
<evidence type="ECO:0008006" key="3">
    <source>
        <dbReference type="Google" id="ProtNLM"/>
    </source>
</evidence>
<reference evidence="1 2" key="1">
    <citation type="journal article" date="2021" name="Plant Biotechnol. J.">
        <title>Multi-omics assisted identification of the key and species-specific regulatory components of drought-tolerant mechanisms in Gossypium stocksii.</title>
        <authorList>
            <person name="Yu D."/>
            <person name="Ke L."/>
            <person name="Zhang D."/>
            <person name="Wu Y."/>
            <person name="Sun Y."/>
            <person name="Mei J."/>
            <person name="Sun J."/>
            <person name="Sun Y."/>
        </authorList>
    </citation>
    <scope>NUCLEOTIDE SEQUENCE [LARGE SCALE GENOMIC DNA]</scope>
    <source>
        <strain evidence="2">cv. E1</strain>
        <tissue evidence="1">Leaf</tissue>
    </source>
</reference>
<accession>A0A9D3U5Z6</accession>
<evidence type="ECO:0000313" key="1">
    <source>
        <dbReference type="EMBL" id="KAH1030535.1"/>
    </source>
</evidence>
<sequence length="127" mass="14541">MNLTSLWCQASYIKSRPGRPSGPKSSRCRNCRWSSPSTGSFKIDVDGARNPSLGLASSTTVAKDVYGRWLWGIGRNIRRRSVEQVFMVALKDKQMEIWSYESKNCTDMNDKWSLSRFQEKPILLPTF</sequence>
<keyword evidence="2" id="KW-1185">Reference proteome</keyword>
<dbReference type="EMBL" id="JAIQCV010000013">
    <property type="protein sequence ID" value="KAH1030535.1"/>
    <property type="molecule type" value="Genomic_DNA"/>
</dbReference>